<protein>
    <submittedName>
        <fullName evidence="5">28257_t:CDS:1</fullName>
    </submittedName>
</protein>
<feature type="compositionally biased region" description="Acidic residues" evidence="2">
    <location>
        <begin position="367"/>
        <end position="381"/>
    </location>
</feature>
<sequence>MAETLEQVKVSSDEPTETVSKEVSKTNKKRKHVGEVEAVLNDRPRRQARPVVPYGSQASDTKLRVKPPVNIVQGKGIPLGQIPSIARAIDKHKTSDETLKNIHRLFYGRAGTKNDIKSHLRAFSGLNAESPVDATAIKEKLERLKMTALKNMCVFFNVKVSGDKSSIIERLIEFIKEPFDISNKKDLKVHKDKIKKLELNQKARDIFFTEQRDILKSKEENKSATKAQIDKQLLSAWNDMSEKDKEPYFTRAKDAKNKTVKKSEPPKKSSETLDKKNGEDDEEDRKPKKRTRVTKKGSTKVVKSKFKSPETIESEDDKPEEDPEDDDNAKEMDDDSAEKKPDDNAVDKKPTKQKSSKEADNNKSESDELSDVPDESDDEKEVEPPRKRTKKNVDKDHEN</sequence>
<dbReference type="PROSITE" id="PS50118">
    <property type="entry name" value="HMG_BOX_2"/>
    <property type="match status" value="1"/>
</dbReference>
<organism evidence="5 6">
    <name type="scientific">Dentiscutata erythropus</name>
    <dbReference type="NCBI Taxonomy" id="1348616"/>
    <lineage>
        <taxon>Eukaryota</taxon>
        <taxon>Fungi</taxon>
        <taxon>Fungi incertae sedis</taxon>
        <taxon>Mucoromycota</taxon>
        <taxon>Glomeromycotina</taxon>
        <taxon>Glomeromycetes</taxon>
        <taxon>Diversisporales</taxon>
        <taxon>Gigasporaceae</taxon>
        <taxon>Dentiscutata</taxon>
    </lineage>
</organism>
<feature type="region of interest" description="Disordered" evidence="2">
    <location>
        <begin position="1"/>
        <end position="56"/>
    </location>
</feature>
<evidence type="ECO:0000256" key="2">
    <source>
        <dbReference type="SAM" id="MobiDB-lite"/>
    </source>
</evidence>
<dbReference type="Proteomes" id="UP000789405">
    <property type="component" value="Unassembled WGS sequence"/>
</dbReference>
<dbReference type="GO" id="GO:0042393">
    <property type="term" value="F:histone binding"/>
    <property type="evidence" value="ECO:0007669"/>
    <property type="project" value="TreeGrafter"/>
</dbReference>
<dbReference type="InterPro" id="IPR003034">
    <property type="entry name" value="SAP_dom"/>
</dbReference>
<dbReference type="AlphaFoldDB" id="A0A9N9J3U8"/>
<dbReference type="InterPro" id="IPR009071">
    <property type="entry name" value="HMG_box_dom"/>
</dbReference>
<dbReference type="SUPFAM" id="SSF47095">
    <property type="entry name" value="HMG-box"/>
    <property type="match status" value="1"/>
</dbReference>
<dbReference type="EMBL" id="CAJVPY010017589">
    <property type="protein sequence ID" value="CAG8762633.1"/>
    <property type="molecule type" value="Genomic_DNA"/>
</dbReference>
<proteinExistence type="predicted"/>
<feature type="domain" description="SAP" evidence="4">
    <location>
        <begin position="141"/>
        <end position="175"/>
    </location>
</feature>
<keyword evidence="1" id="KW-0238">DNA-binding</keyword>
<dbReference type="InterPro" id="IPR044198">
    <property type="entry name" value="DEK"/>
</dbReference>
<dbReference type="GO" id="GO:0003677">
    <property type="term" value="F:DNA binding"/>
    <property type="evidence" value="ECO:0007669"/>
    <property type="project" value="UniProtKB-UniRule"/>
</dbReference>
<accession>A0A9N9J3U8</accession>
<keyword evidence="6" id="KW-1185">Reference proteome</keyword>
<feature type="compositionally biased region" description="Basic and acidic residues" evidence="2">
    <location>
        <begin position="245"/>
        <end position="278"/>
    </location>
</feature>
<dbReference type="InterPro" id="IPR036910">
    <property type="entry name" value="HMG_box_dom_sf"/>
</dbReference>
<feature type="DNA-binding region" description="HMG box" evidence="1">
    <location>
        <begin position="200"/>
        <end position="267"/>
    </location>
</feature>
<feature type="compositionally biased region" description="Basic and acidic residues" evidence="2">
    <location>
        <begin position="382"/>
        <end position="399"/>
    </location>
</feature>
<comment type="caution">
    <text evidence="5">The sequence shown here is derived from an EMBL/GenBank/DDBJ whole genome shotgun (WGS) entry which is preliminary data.</text>
</comment>
<dbReference type="CDD" id="cd00084">
    <property type="entry name" value="HMG-box_SF"/>
    <property type="match status" value="1"/>
</dbReference>
<gene>
    <name evidence="5" type="ORF">DERYTH_LOCUS17957</name>
</gene>
<dbReference type="Pfam" id="PF00505">
    <property type="entry name" value="HMG_box"/>
    <property type="match status" value="1"/>
</dbReference>
<dbReference type="PROSITE" id="PS50800">
    <property type="entry name" value="SAP"/>
    <property type="match status" value="1"/>
</dbReference>
<evidence type="ECO:0000256" key="1">
    <source>
        <dbReference type="PROSITE-ProRule" id="PRU00267"/>
    </source>
</evidence>
<feature type="compositionally biased region" description="Basic residues" evidence="2">
    <location>
        <begin position="287"/>
        <end position="306"/>
    </location>
</feature>
<evidence type="ECO:0000259" key="3">
    <source>
        <dbReference type="PROSITE" id="PS50118"/>
    </source>
</evidence>
<reference evidence="5" key="1">
    <citation type="submission" date="2021-06" db="EMBL/GenBank/DDBJ databases">
        <authorList>
            <person name="Kallberg Y."/>
            <person name="Tangrot J."/>
            <person name="Rosling A."/>
        </authorList>
    </citation>
    <scope>NUCLEOTIDE SEQUENCE</scope>
    <source>
        <strain evidence="5">MA453B</strain>
    </source>
</reference>
<dbReference type="PANTHER" id="PTHR13468:SF1">
    <property type="entry name" value="PROTEIN DEK"/>
    <property type="match status" value="1"/>
</dbReference>
<dbReference type="SUPFAM" id="SSF68906">
    <property type="entry name" value="SAP domain"/>
    <property type="match status" value="1"/>
</dbReference>
<dbReference type="GO" id="GO:0006325">
    <property type="term" value="P:chromatin organization"/>
    <property type="evidence" value="ECO:0007669"/>
    <property type="project" value="InterPro"/>
</dbReference>
<evidence type="ECO:0000313" key="5">
    <source>
        <dbReference type="EMBL" id="CAG8762633.1"/>
    </source>
</evidence>
<dbReference type="GO" id="GO:0005634">
    <property type="term" value="C:nucleus"/>
    <property type="evidence" value="ECO:0007669"/>
    <property type="project" value="UniProtKB-UniRule"/>
</dbReference>
<name>A0A9N9J3U8_9GLOM</name>
<dbReference type="OrthoDB" id="10248551at2759"/>
<feature type="region of interest" description="Disordered" evidence="2">
    <location>
        <begin position="245"/>
        <end position="399"/>
    </location>
</feature>
<dbReference type="GO" id="GO:2000779">
    <property type="term" value="P:regulation of double-strand break repair"/>
    <property type="evidence" value="ECO:0007669"/>
    <property type="project" value="TreeGrafter"/>
</dbReference>
<evidence type="ECO:0000313" key="6">
    <source>
        <dbReference type="Proteomes" id="UP000789405"/>
    </source>
</evidence>
<dbReference type="Gene3D" id="1.10.30.10">
    <property type="entry name" value="High mobility group box domain"/>
    <property type="match status" value="1"/>
</dbReference>
<dbReference type="InterPro" id="IPR036361">
    <property type="entry name" value="SAP_dom_sf"/>
</dbReference>
<feature type="domain" description="HMG box" evidence="3">
    <location>
        <begin position="200"/>
        <end position="267"/>
    </location>
</feature>
<feature type="compositionally biased region" description="Basic and acidic residues" evidence="2">
    <location>
        <begin position="337"/>
        <end position="366"/>
    </location>
</feature>
<keyword evidence="1" id="KW-0539">Nucleus</keyword>
<dbReference type="PANTHER" id="PTHR13468">
    <property type="entry name" value="DEK PROTEIN"/>
    <property type="match status" value="1"/>
</dbReference>
<evidence type="ECO:0000259" key="4">
    <source>
        <dbReference type="PROSITE" id="PS50800"/>
    </source>
</evidence>
<feature type="compositionally biased region" description="Acidic residues" evidence="2">
    <location>
        <begin position="312"/>
        <end position="336"/>
    </location>
</feature>